<evidence type="ECO:0000256" key="2">
    <source>
        <dbReference type="PIRNR" id="PIRNR000446"/>
    </source>
</evidence>
<evidence type="ECO:0000256" key="3">
    <source>
        <dbReference type="PIRSR" id="PIRSR000446-1"/>
    </source>
</evidence>
<evidence type="ECO:0000313" key="5">
    <source>
        <dbReference type="EMBL" id="APW61183.1"/>
    </source>
</evidence>
<dbReference type="OrthoDB" id="9805460at2"/>
<dbReference type="Proteomes" id="UP000186309">
    <property type="component" value="Chromosome"/>
</dbReference>
<feature type="active site" evidence="3">
    <location>
        <position position="204"/>
    </location>
</feature>
<organism evidence="5 6">
    <name type="scientific">Paludisphaera borealis</name>
    <dbReference type="NCBI Taxonomy" id="1387353"/>
    <lineage>
        <taxon>Bacteria</taxon>
        <taxon>Pseudomonadati</taxon>
        <taxon>Planctomycetota</taxon>
        <taxon>Planctomycetia</taxon>
        <taxon>Isosphaerales</taxon>
        <taxon>Isosphaeraceae</taxon>
        <taxon>Paludisphaera</taxon>
    </lineage>
</organism>
<comment type="catalytic activity">
    <reaction evidence="2">
        <text>holo-[ACP] + malonyl-CoA = malonyl-[ACP] + CoA</text>
        <dbReference type="Rhea" id="RHEA:41792"/>
        <dbReference type="Rhea" id="RHEA-COMP:9623"/>
        <dbReference type="Rhea" id="RHEA-COMP:9685"/>
        <dbReference type="ChEBI" id="CHEBI:57287"/>
        <dbReference type="ChEBI" id="CHEBI:57384"/>
        <dbReference type="ChEBI" id="CHEBI:64479"/>
        <dbReference type="ChEBI" id="CHEBI:78449"/>
        <dbReference type="EC" id="2.3.1.39"/>
    </reaction>
</comment>
<dbReference type="InterPro" id="IPR016036">
    <property type="entry name" value="Malonyl_transacylase_ACP-bd"/>
</dbReference>
<dbReference type="AlphaFoldDB" id="A0A1U7CQN3"/>
<dbReference type="SMART" id="SM00827">
    <property type="entry name" value="PKS_AT"/>
    <property type="match status" value="1"/>
</dbReference>
<dbReference type="PIRSF" id="PIRSF000446">
    <property type="entry name" value="Mct"/>
    <property type="match status" value="1"/>
</dbReference>
<dbReference type="KEGG" id="pbor:BSF38_02687"/>
<dbReference type="SUPFAM" id="SSF55048">
    <property type="entry name" value="Probable ACP-binding domain of malonyl-CoA ACP transacylase"/>
    <property type="match status" value="1"/>
</dbReference>
<sequence length="303" mass="32259">MSKIAFLFPGQGAQAVGMCRELEAELPAVKALFDRANAVLGFDLRAICFDGPPEALEATDVSQPAIFVASLAALESLKATNPDVVRDCQGAAGLSLGEYTALVFAGALDFESGLEVVRRRGQAMQAAALASPSGMMSALGLDEAKADELCQRVAPHGRLWKANMLGPGNIVVSGDASALEHVEPIALELGAMKCIRLAVAGAFHTPLMNPADEQLAEVLARVDVRAPRIPVYSNVDASPHADPAEIRKILVSQVLQSVRWDESMRKMLADGFDTFYEIGPGRVLTGLLKRIDRKTPCTNVPAR</sequence>
<evidence type="ECO:0000259" key="4">
    <source>
        <dbReference type="SMART" id="SM00827"/>
    </source>
</evidence>
<dbReference type="NCBIfam" id="TIGR00128">
    <property type="entry name" value="fabD"/>
    <property type="match status" value="1"/>
</dbReference>
<name>A0A1U7CQN3_9BACT</name>
<evidence type="ECO:0000256" key="1">
    <source>
        <dbReference type="ARBA" id="ARBA00018953"/>
    </source>
</evidence>
<dbReference type="Pfam" id="PF00698">
    <property type="entry name" value="Acyl_transf_1"/>
    <property type="match status" value="1"/>
</dbReference>
<dbReference type="SUPFAM" id="SSF52151">
    <property type="entry name" value="FabD/lysophospholipase-like"/>
    <property type="match status" value="1"/>
</dbReference>
<keyword evidence="2 5" id="KW-0012">Acyltransferase</keyword>
<dbReference type="EMBL" id="CP019082">
    <property type="protein sequence ID" value="APW61183.1"/>
    <property type="molecule type" value="Genomic_DNA"/>
</dbReference>
<reference evidence="6" key="1">
    <citation type="submission" date="2016-12" db="EMBL/GenBank/DDBJ databases">
        <title>Comparative genomics of four Isosphaeraceae planctomycetes: a common pool of plasmids and glycoside hydrolase genes.</title>
        <authorList>
            <person name="Ivanova A."/>
        </authorList>
    </citation>
    <scope>NUCLEOTIDE SEQUENCE [LARGE SCALE GENOMIC DNA]</scope>
    <source>
        <strain evidence="6">PX4</strain>
    </source>
</reference>
<accession>A0A1U7CQN3</accession>
<protein>
    <recommendedName>
        <fullName evidence="1 2">Malonyl CoA-acyl carrier protein transacylase</fullName>
        <ecNumber evidence="2">2.3.1.39</ecNumber>
    </recommendedName>
</protein>
<gene>
    <name evidence="5" type="primary">fabD</name>
    <name evidence="5" type="ORF">BSF38_02687</name>
</gene>
<dbReference type="InterPro" id="IPR016035">
    <property type="entry name" value="Acyl_Trfase/lysoPLipase"/>
</dbReference>
<dbReference type="InterPro" id="IPR014043">
    <property type="entry name" value="Acyl_transferase_dom"/>
</dbReference>
<feature type="active site" evidence="3">
    <location>
        <position position="95"/>
    </location>
</feature>
<dbReference type="InterPro" id="IPR024925">
    <property type="entry name" value="Malonyl_CoA-ACP_transAc"/>
</dbReference>
<proteinExistence type="inferred from homology"/>
<keyword evidence="2 5" id="KW-0808">Transferase</keyword>
<feature type="domain" description="Malonyl-CoA:ACP transacylase (MAT)" evidence="4">
    <location>
        <begin position="7"/>
        <end position="303"/>
    </location>
</feature>
<dbReference type="GO" id="GO:0004314">
    <property type="term" value="F:[acyl-carrier-protein] S-malonyltransferase activity"/>
    <property type="evidence" value="ECO:0007669"/>
    <property type="project" value="UniProtKB-EC"/>
</dbReference>
<dbReference type="RefSeq" id="WP_076346350.1">
    <property type="nucleotide sequence ID" value="NZ_CP019082.1"/>
</dbReference>
<dbReference type="InterPro" id="IPR052760">
    <property type="entry name" value="Mitochondrial_malonyltrans"/>
</dbReference>
<dbReference type="EC" id="2.3.1.39" evidence="2"/>
<comment type="similarity">
    <text evidence="2">Belongs to the fabD family.</text>
</comment>
<dbReference type="PANTHER" id="PTHR47170:SF2">
    <property type="entry name" value="MALONYL-COA:ACP TRANSACYLASE (MAT) DOMAIN-CONTAINING PROTEIN"/>
    <property type="match status" value="1"/>
</dbReference>
<keyword evidence="6" id="KW-1185">Reference proteome</keyword>
<dbReference type="InterPro" id="IPR001227">
    <property type="entry name" value="Ac_transferase_dom_sf"/>
</dbReference>
<dbReference type="Gene3D" id="3.40.366.10">
    <property type="entry name" value="Malonyl-Coenzyme A Acyl Carrier Protein, domain 2"/>
    <property type="match status" value="1"/>
</dbReference>
<dbReference type="Gene3D" id="3.30.70.250">
    <property type="entry name" value="Malonyl-CoA ACP transacylase, ACP-binding"/>
    <property type="match status" value="1"/>
</dbReference>
<dbReference type="STRING" id="1387353.BSF38_02687"/>
<evidence type="ECO:0000313" key="6">
    <source>
        <dbReference type="Proteomes" id="UP000186309"/>
    </source>
</evidence>
<dbReference type="InterPro" id="IPR004410">
    <property type="entry name" value="Malonyl_CoA-ACP_transAc_FabD"/>
</dbReference>
<dbReference type="PANTHER" id="PTHR47170">
    <property type="entry name" value="MALONYL-COA ACP TRANSACYLASE, ACP-BINDING"/>
    <property type="match status" value="1"/>
</dbReference>